<dbReference type="OrthoDB" id="5496540at2"/>
<organism evidence="1 2">
    <name type="scientific">Acidovorax delafieldii 2AN</name>
    <dbReference type="NCBI Taxonomy" id="573060"/>
    <lineage>
        <taxon>Bacteria</taxon>
        <taxon>Pseudomonadati</taxon>
        <taxon>Pseudomonadota</taxon>
        <taxon>Betaproteobacteria</taxon>
        <taxon>Burkholderiales</taxon>
        <taxon>Comamonadaceae</taxon>
        <taxon>Acidovorax</taxon>
    </lineage>
</organism>
<dbReference type="Proteomes" id="UP000003856">
    <property type="component" value="Unassembled WGS sequence"/>
</dbReference>
<proteinExistence type="predicted"/>
<evidence type="ECO:0000313" key="2">
    <source>
        <dbReference type="Proteomes" id="UP000003856"/>
    </source>
</evidence>
<reference evidence="1 2" key="1">
    <citation type="submission" date="2009-05" db="EMBL/GenBank/DDBJ databases">
        <title>The draft genome of Acidovorax delafieldii 2AN.</title>
        <authorList>
            <consortium name="US DOE Joint Genome Institute (JGI-PGF)"/>
            <person name="Lucas S."/>
            <person name="Copeland A."/>
            <person name="Lapidus A."/>
            <person name="Glavina del Rio T."/>
            <person name="Tice H."/>
            <person name="Bruce D."/>
            <person name="Goodwin L."/>
            <person name="Pitluck S."/>
            <person name="Larimer F."/>
            <person name="Land M.L."/>
            <person name="Hauser L."/>
            <person name="Shelobolina E.S."/>
            <person name="Picardal F."/>
            <person name="Roden E."/>
            <person name="Emerson D."/>
        </authorList>
    </citation>
    <scope>NUCLEOTIDE SEQUENCE [LARGE SCALE GENOMIC DNA]</scope>
    <source>
        <strain evidence="1 2">2AN</strain>
    </source>
</reference>
<dbReference type="AlphaFoldDB" id="C5TAD8"/>
<accession>C5TAD8</accession>
<dbReference type="PATRIC" id="fig|573060.9.peg.1100"/>
<dbReference type="EMBL" id="ACQT01000243">
    <property type="protein sequence ID" value="EER58557.1"/>
    <property type="molecule type" value="Genomic_DNA"/>
</dbReference>
<evidence type="ECO:0000313" key="1">
    <source>
        <dbReference type="EMBL" id="EER58557.1"/>
    </source>
</evidence>
<sequence length="478" mass="52089">MKTLARLRLTRFARFSLLAFLVLAGGTALGVWLTLTPAGQNLWGEANNRSPQELIRYLKKRLEGHAKIERVLLPSLQAIQRRVERTPPMGPLPTLGKGWQPRPLAASSLGITAVLPVDSPQAIRQALLQAKPGTRIVIAPGLYPFEDTLRLGNDGTSSAPIVLSTDTPGAVWLQFGQMEGVLVDRPYWVFENLDIHGTCLRHDDCEHAFHVVGRGAFTILRNNYIQDFNAHIKVNGDKGEWPDHGLLAFNTLTNTAPRDTSRSVVPFDLVGANYWKVQDNLVSNFAKSDGNMVSFGMFMKGASEGGRIERNLVICSPSDISRPGVRVGISFGGGGTDPGSCRNKNCRAYEHQLGLAANNVVAHCNDTGLDVNHSSQITLAHNTLINTSGISARNAPAQAKLYGNMYEGVARERDGARLSLDMNEPLNAAETFVDADALVLQWRRPPNRIPSLSFVLHDFYLLPRGAGTLPGALNGPEL</sequence>
<comment type="caution">
    <text evidence="1">The sequence shown here is derived from an EMBL/GenBank/DDBJ whole genome shotgun (WGS) entry which is preliminary data.</text>
</comment>
<evidence type="ECO:0008006" key="3">
    <source>
        <dbReference type="Google" id="ProtNLM"/>
    </source>
</evidence>
<protein>
    <recommendedName>
        <fullName evidence="3">Right handed beta helix domain-containing protein</fullName>
    </recommendedName>
</protein>
<dbReference type="Gene3D" id="2.160.20.10">
    <property type="entry name" value="Single-stranded right-handed beta-helix, Pectin lyase-like"/>
    <property type="match status" value="1"/>
</dbReference>
<dbReference type="InterPro" id="IPR011050">
    <property type="entry name" value="Pectin_lyase_fold/virulence"/>
</dbReference>
<dbReference type="InterPro" id="IPR012334">
    <property type="entry name" value="Pectin_lyas_fold"/>
</dbReference>
<keyword evidence="2" id="KW-1185">Reference proteome</keyword>
<dbReference type="SUPFAM" id="SSF51126">
    <property type="entry name" value="Pectin lyase-like"/>
    <property type="match status" value="1"/>
</dbReference>
<dbReference type="RefSeq" id="WP_005799593.1">
    <property type="nucleotide sequence ID" value="NZ_ACQT01000243.1"/>
</dbReference>
<name>C5TAD8_ACIDE</name>
<gene>
    <name evidence="1" type="ORF">AcdelDRAFT_3868</name>
</gene>